<dbReference type="InterPro" id="IPR001199">
    <property type="entry name" value="Cyt_B5-like_heme/steroid-bd"/>
</dbReference>
<dbReference type="PANTHER" id="PTHR10281">
    <property type="entry name" value="MEMBRANE-ASSOCIATED PROGESTERONE RECEPTOR COMPONENT-RELATED"/>
    <property type="match status" value="1"/>
</dbReference>
<comment type="similarity">
    <text evidence="1">Belongs to the cytochrome b5 family. MAPR subfamily.</text>
</comment>
<dbReference type="Gene3D" id="3.10.120.10">
    <property type="entry name" value="Cytochrome b5-like heme/steroid binding domain"/>
    <property type="match status" value="1"/>
</dbReference>
<dbReference type="GO" id="GO:0016020">
    <property type="term" value="C:membrane"/>
    <property type="evidence" value="ECO:0007669"/>
    <property type="project" value="TreeGrafter"/>
</dbReference>
<dbReference type="OrthoDB" id="10257697at2759"/>
<keyword evidence="2" id="KW-0812">Transmembrane</keyword>
<dbReference type="Pfam" id="PF00173">
    <property type="entry name" value="Cyt-b5"/>
    <property type="match status" value="1"/>
</dbReference>
<dbReference type="GO" id="GO:0012505">
    <property type="term" value="C:endomembrane system"/>
    <property type="evidence" value="ECO:0007669"/>
    <property type="project" value="TreeGrafter"/>
</dbReference>
<gene>
    <name evidence="4" type="ORF">HCN44_007321</name>
</gene>
<feature type="transmembrane region" description="Helical" evidence="2">
    <location>
        <begin position="7"/>
        <end position="23"/>
    </location>
</feature>
<proteinExistence type="inferred from homology"/>
<dbReference type="PANTHER" id="PTHR10281:SF4">
    <property type="entry name" value="NEUFERRICIN"/>
    <property type="match status" value="1"/>
</dbReference>
<protein>
    <recommendedName>
        <fullName evidence="3">Cytochrome b5 heme-binding domain-containing protein</fullName>
    </recommendedName>
</protein>
<keyword evidence="2" id="KW-1133">Transmembrane helix</keyword>
<name>A0A834XQE3_APHGI</name>
<comment type="caution">
    <text evidence="4">The sequence shown here is derived from an EMBL/GenBank/DDBJ whole genome shotgun (WGS) entry which is preliminary data.</text>
</comment>
<evidence type="ECO:0000256" key="1">
    <source>
        <dbReference type="ARBA" id="ARBA00038357"/>
    </source>
</evidence>
<evidence type="ECO:0000256" key="2">
    <source>
        <dbReference type="SAM" id="Phobius"/>
    </source>
</evidence>
<dbReference type="SUPFAM" id="SSF55856">
    <property type="entry name" value="Cytochrome b5-like heme/steroid binding domain"/>
    <property type="match status" value="1"/>
</dbReference>
<feature type="domain" description="Cytochrome b5 heme-binding" evidence="3">
    <location>
        <begin position="60"/>
        <end position="154"/>
    </location>
</feature>
<evidence type="ECO:0000313" key="5">
    <source>
        <dbReference type="Proteomes" id="UP000639338"/>
    </source>
</evidence>
<keyword evidence="5" id="KW-1185">Reference proteome</keyword>
<dbReference type="InterPro" id="IPR050577">
    <property type="entry name" value="MAPR/NEUFC/NENF-like"/>
</dbReference>
<sequence length="272" mass="31574">MASLLKNYMWFPVLLAIFYTIYWNDTYKNIFKKLFNGDINGAYELYQKNDDMINPDVKLFTKNELTKYQNLDNGLYLSLIGQVFDVTSGDEHYGPDGSYHAFTGKDASMAFVTGNFDTDGLTDDTSELTNSQAKSMNDWIKFYHDKYIFKGKLIGTYYDDNGNPTKKLDEFLKKVEKAHEEITADDNEKKMFPPCNIEWKPEEGTQVWCTKMSGGIQRDWLGIPMQYFDNPSNLQNRCACVNIDSNEYKLNKAKFRKYDECLEDSSICFLKT</sequence>
<reference evidence="4 5" key="1">
    <citation type="submission" date="2020-08" db="EMBL/GenBank/DDBJ databases">
        <title>Aphidius gifuensis genome sequencing and assembly.</title>
        <authorList>
            <person name="Du Z."/>
        </authorList>
    </citation>
    <scope>NUCLEOTIDE SEQUENCE [LARGE SCALE GENOMIC DNA]</scope>
    <source>
        <strain evidence="4">YNYX2018</strain>
        <tissue evidence="4">Adults</tissue>
    </source>
</reference>
<organism evidence="4 5">
    <name type="scientific">Aphidius gifuensis</name>
    <name type="common">Parasitoid wasp</name>
    <dbReference type="NCBI Taxonomy" id="684658"/>
    <lineage>
        <taxon>Eukaryota</taxon>
        <taxon>Metazoa</taxon>
        <taxon>Ecdysozoa</taxon>
        <taxon>Arthropoda</taxon>
        <taxon>Hexapoda</taxon>
        <taxon>Insecta</taxon>
        <taxon>Pterygota</taxon>
        <taxon>Neoptera</taxon>
        <taxon>Endopterygota</taxon>
        <taxon>Hymenoptera</taxon>
        <taxon>Apocrita</taxon>
        <taxon>Ichneumonoidea</taxon>
        <taxon>Braconidae</taxon>
        <taxon>Aphidiinae</taxon>
        <taxon>Aphidius</taxon>
    </lineage>
</organism>
<dbReference type="Proteomes" id="UP000639338">
    <property type="component" value="Unassembled WGS sequence"/>
</dbReference>
<dbReference type="AlphaFoldDB" id="A0A834XQE3"/>
<dbReference type="InterPro" id="IPR036400">
    <property type="entry name" value="Cyt_B5-like_heme/steroid_sf"/>
</dbReference>
<evidence type="ECO:0000259" key="3">
    <source>
        <dbReference type="SMART" id="SM01117"/>
    </source>
</evidence>
<keyword evidence="2" id="KW-0472">Membrane</keyword>
<accession>A0A834XQE3</accession>
<dbReference type="SMART" id="SM01117">
    <property type="entry name" value="Cyt-b5"/>
    <property type="match status" value="1"/>
</dbReference>
<dbReference type="EMBL" id="JACMRX010000005">
    <property type="protein sequence ID" value="KAF7989011.1"/>
    <property type="molecule type" value="Genomic_DNA"/>
</dbReference>
<evidence type="ECO:0000313" key="4">
    <source>
        <dbReference type="EMBL" id="KAF7989011.1"/>
    </source>
</evidence>